<keyword evidence="2" id="KW-1185">Reference proteome</keyword>
<dbReference type="EMBL" id="JAAOYM010000001">
    <property type="protein sequence ID" value="NIJ13351.1"/>
    <property type="molecule type" value="Genomic_DNA"/>
</dbReference>
<proteinExistence type="predicted"/>
<sequence length="60" mass="6156">MIGASPATSRKARSRPIAAAAATLSWSDRGMAARTSLGEGIHEADLLGFGGIILDVFEPS</sequence>
<evidence type="ECO:0000313" key="2">
    <source>
        <dbReference type="Proteomes" id="UP000545493"/>
    </source>
</evidence>
<accession>A0A7X5USE2</accession>
<dbReference type="Proteomes" id="UP000545493">
    <property type="component" value="Unassembled WGS sequence"/>
</dbReference>
<protein>
    <submittedName>
        <fullName evidence="1">Uncharacterized protein</fullName>
    </submittedName>
</protein>
<organism evidence="1 2">
    <name type="scientific">Saccharomonospora amisosensis</name>
    <dbReference type="NCBI Taxonomy" id="1128677"/>
    <lineage>
        <taxon>Bacteria</taxon>
        <taxon>Bacillati</taxon>
        <taxon>Actinomycetota</taxon>
        <taxon>Actinomycetes</taxon>
        <taxon>Pseudonocardiales</taxon>
        <taxon>Pseudonocardiaceae</taxon>
        <taxon>Saccharomonospora</taxon>
    </lineage>
</organism>
<dbReference type="RefSeq" id="WP_167173063.1">
    <property type="nucleotide sequence ID" value="NZ_JAAOYM010000001.1"/>
</dbReference>
<reference evidence="1 2" key="1">
    <citation type="submission" date="2020-03" db="EMBL/GenBank/DDBJ databases">
        <title>Sequencing the genomes of 1000 actinobacteria strains.</title>
        <authorList>
            <person name="Klenk H.-P."/>
        </authorList>
    </citation>
    <scope>NUCLEOTIDE SEQUENCE [LARGE SCALE GENOMIC DNA]</scope>
    <source>
        <strain evidence="1 2">DSM 45685</strain>
    </source>
</reference>
<name>A0A7X5USE2_9PSEU</name>
<dbReference type="AlphaFoldDB" id="A0A7X5USE2"/>
<gene>
    <name evidence="1" type="ORF">FHU38_003695</name>
</gene>
<comment type="caution">
    <text evidence="1">The sequence shown here is derived from an EMBL/GenBank/DDBJ whole genome shotgun (WGS) entry which is preliminary data.</text>
</comment>
<evidence type="ECO:0000313" key="1">
    <source>
        <dbReference type="EMBL" id="NIJ13351.1"/>
    </source>
</evidence>